<evidence type="ECO:0000313" key="1">
    <source>
        <dbReference type="EMBL" id="MBT1690280.1"/>
    </source>
</evidence>
<dbReference type="Proteomes" id="UP001319180">
    <property type="component" value="Unassembled WGS sequence"/>
</dbReference>
<dbReference type="EMBL" id="JAHESC010000061">
    <property type="protein sequence ID" value="MBT1690280.1"/>
    <property type="molecule type" value="Genomic_DNA"/>
</dbReference>
<proteinExistence type="predicted"/>
<dbReference type="AlphaFoldDB" id="A0AAP2DGH9"/>
<evidence type="ECO:0000313" key="2">
    <source>
        <dbReference type="Proteomes" id="UP001319180"/>
    </source>
</evidence>
<dbReference type="RefSeq" id="WP_254093498.1">
    <property type="nucleotide sequence ID" value="NZ_JAHESC010000061.1"/>
</dbReference>
<comment type="caution">
    <text evidence="1">The sequence shown here is derived from an EMBL/GenBank/DDBJ whole genome shotgun (WGS) entry which is preliminary data.</text>
</comment>
<keyword evidence="2" id="KW-1185">Reference proteome</keyword>
<protein>
    <submittedName>
        <fullName evidence="1">Uncharacterized protein</fullName>
    </submittedName>
</protein>
<organism evidence="1 2">
    <name type="scientific">Dawidia soli</name>
    <dbReference type="NCBI Taxonomy" id="2782352"/>
    <lineage>
        <taxon>Bacteria</taxon>
        <taxon>Pseudomonadati</taxon>
        <taxon>Bacteroidota</taxon>
        <taxon>Cytophagia</taxon>
        <taxon>Cytophagales</taxon>
        <taxon>Chryseotaleaceae</taxon>
        <taxon>Dawidia</taxon>
    </lineage>
</organism>
<accession>A0AAP2DGH9</accession>
<gene>
    <name evidence="1" type="ORF">KK078_27185</name>
</gene>
<reference evidence="1 2" key="1">
    <citation type="submission" date="2021-05" db="EMBL/GenBank/DDBJ databases">
        <title>A Polyphasic approach of four new species of the genus Ohtaekwangia: Ohtaekwangia histidinii sp. nov., Ohtaekwangia cretensis sp. nov., Ohtaekwangia indiensis sp. nov., Ohtaekwangia reichenbachii sp. nov. from diverse environment.</title>
        <authorList>
            <person name="Octaviana S."/>
        </authorList>
    </citation>
    <scope>NUCLEOTIDE SEQUENCE [LARGE SCALE GENOMIC DNA]</scope>
    <source>
        <strain evidence="1 2">PWU37</strain>
    </source>
</reference>
<name>A0AAP2DGH9_9BACT</name>
<sequence>MKEYILKTRLLDRSRKLILTPDYIAFENKDLKGQEFTRIEKADIVDFRRYVERIVWYEFSVGTRYVIAFKTQNNSELKITLRSYFGASQQSIFNDILNTCWDNYCVPLIESLYDTFLDNQDVILHNHTLNRQGITLPNGNHLDWCDVSLKEYHSYFTVHKTDAPALHARTSLKNYESLQLWSLTKTILRDRTIPDHNP</sequence>